<protein>
    <submittedName>
        <fullName evidence="1">Uncharacterized protein</fullName>
    </submittedName>
</protein>
<sequence>MAQASVVYGCITDMLFVGGPRGLDDGELQARRQQNYQATQALPSVEDWPLLCREMFSQPLSAVDFGDGQTDVIHFGSSYKAIEHEWDNWIRQFEDLLHDMYWVSATVHLQTALNGSHTFVWHCDEDFHAPGQGGGRLRCEWLREDALS</sequence>
<proteinExistence type="predicted"/>
<dbReference type="RefSeq" id="WP_198571327.1">
    <property type="nucleotide sequence ID" value="NZ_CP066167.1"/>
</dbReference>
<accession>A0A7T4R3M8</accession>
<dbReference type="EMBL" id="CP066167">
    <property type="protein sequence ID" value="QQD19843.1"/>
    <property type="molecule type" value="Genomic_DNA"/>
</dbReference>
<evidence type="ECO:0000313" key="2">
    <source>
        <dbReference type="Proteomes" id="UP000596063"/>
    </source>
</evidence>
<dbReference type="Proteomes" id="UP000596063">
    <property type="component" value="Chromosome"/>
</dbReference>
<dbReference type="AlphaFoldDB" id="A0A7T4R3M8"/>
<name>A0A7T4R3M8_9GAMM</name>
<gene>
    <name evidence="1" type="ORF">I6N98_08400</name>
</gene>
<evidence type="ECO:0000313" key="1">
    <source>
        <dbReference type="EMBL" id="QQD19843.1"/>
    </source>
</evidence>
<reference evidence="1 2" key="1">
    <citation type="submission" date="2020-12" db="EMBL/GenBank/DDBJ databases">
        <authorList>
            <person name="Shan Y."/>
        </authorList>
    </citation>
    <scope>NUCLEOTIDE SEQUENCE [LARGE SCALE GENOMIC DNA]</scope>
    <source>
        <strain evidence="2">csc3.9</strain>
    </source>
</reference>
<organism evidence="1 2">
    <name type="scientific">Spongiibacter nanhainus</name>
    <dbReference type="NCBI Taxonomy" id="2794344"/>
    <lineage>
        <taxon>Bacteria</taxon>
        <taxon>Pseudomonadati</taxon>
        <taxon>Pseudomonadota</taxon>
        <taxon>Gammaproteobacteria</taxon>
        <taxon>Cellvibrionales</taxon>
        <taxon>Spongiibacteraceae</taxon>
        <taxon>Spongiibacter</taxon>
    </lineage>
</organism>
<dbReference type="KEGG" id="snan:I6N98_08400"/>
<keyword evidence="2" id="KW-1185">Reference proteome</keyword>